<dbReference type="EMBL" id="JBHUKQ010000014">
    <property type="protein sequence ID" value="MFD2484152.1"/>
    <property type="molecule type" value="Genomic_DNA"/>
</dbReference>
<keyword evidence="3" id="KW-1185">Reference proteome</keyword>
<comment type="caution">
    <text evidence="2">The sequence shown here is derived from an EMBL/GenBank/DDBJ whole genome shotgun (WGS) entry which is preliminary data.</text>
</comment>
<accession>A0ABW5I4N2</accession>
<dbReference type="RefSeq" id="WP_344283202.1">
    <property type="nucleotide sequence ID" value="NZ_BAAAHV010000022.1"/>
</dbReference>
<organism evidence="2 3">
    <name type="scientific">Amycolatopsis albidoflavus</name>
    <dbReference type="NCBI Taxonomy" id="102226"/>
    <lineage>
        <taxon>Bacteria</taxon>
        <taxon>Bacillati</taxon>
        <taxon>Actinomycetota</taxon>
        <taxon>Actinomycetes</taxon>
        <taxon>Pseudonocardiales</taxon>
        <taxon>Pseudonocardiaceae</taxon>
        <taxon>Amycolatopsis</taxon>
    </lineage>
</organism>
<proteinExistence type="predicted"/>
<evidence type="ECO:0000256" key="1">
    <source>
        <dbReference type="SAM" id="MobiDB-lite"/>
    </source>
</evidence>
<evidence type="ECO:0000313" key="3">
    <source>
        <dbReference type="Proteomes" id="UP001597542"/>
    </source>
</evidence>
<reference evidence="3" key="1">
    <citation type="journal article" date="2019" name="Int. J. Syst. Evol. Microbiol.">
        <title>The Global Catalogue of Microorganisms (GCM) 10K type strain sequencing project: providing services to taxonomists for standard genome sequencing and annotation.</title>
        <authorList>
            <consortium name="The Broad Institute Genomics Platform"/>
            <consortium name="The Broad Institute Genome Sequencing Center for Infectious Disease"/>
            <person name="Wu L."/>
            <person name="Ma J."/>
        </authorList>
    </citation>
    <scope>NUCLEOTIDE SEQUENCE [LARGE SCALE GENOMIC DNA]</scope>
    <source>
        <strain evidence="3">CGMCC 4.7638</strain>
    </source>
</reference>
<evidence type="ECO:0000313" key="2">
    <source>
        <dbReference type="EMBL" id="MFD2484152.1"/>
    </source>
</evidence>
<gene>
    <name evidence="2" type="ORF">ACFSUT_28005</name>
</gene>
<name>A0ABW5I4N2_9PSEU</name>
<sequence length="121" mass="13498">MTRPLCNQPEDDGTPCTSWAIVGYDQCVRHWQPGEGPKRLHAPAYTGPYQEGRFKLDRPVQNEPEPVTAPTPESTPEPETVQTPAENASPDEIEEPPPADVQLAPNPPSRRGWFKIFRRAA</sequence>
<feature type="region of interest" description="Disordered" evidence="1">
    <location>
        <begin position="32"/>
        <end position="111"/>
    </location>
</feature>
<protein>
    <submittedName>
        <fullName evidence="2">Uncharacterized protein</fullName>
    </submittedName>
</protein>
<dbReference type="Proteomes" id="UP001597542">
    <property type="component" value="Unassembled WGS sequence"/>
</dbReference>